<dbReference type="EMBL" id="RBWU01000008">
    <property type="protein sequence ID" value="RKS68061.1"/>
    <property type="molecule type" value="Genomic_DNA"/>
</dbReference>
<name>A0A495Q9P4_9ACTN</name>
<dbReference type="AlphaFoldDB" id="A0A495Q9P4"/>
<gene>
    <name evidence="2" type="ORF">BZB76_6300</name>
</gene>
<comment type="caution">
    <text evidence="2">The sequence shown here is derived from an EMBL/GenBank/DDBJ whole genome shotgun (WGS) entry which is preliminary data.</text>
</comment>
<keyword evidence="3" id="KW-1185">Reference proteome</keyword>
<protein>
    <submittedName>
        <fullName evidence="2">Uncharacterized protein</fullName>
    </submittedName>
</protein>
<reference evidence="2 3" key="1">
    <citation type="submission" date="2018-10" db="EMBL/GenBank/DDBJ databases">
        <title>Genomic Encyclopedia of Archaeal and Bacterial Type Strains, Phase II (KMG-II): from individual species to whole genera.</title>
        <authorList>
            <person name="Goeker M."/>
        </authorList>
    </citation>
    <scope>NUCLEOTIDE SEQUENCE [LARGE SCALE GENOMIC DNA]</scope>
    <source>
        <strain evidence="2 3">DSM 43383</strain>
    </source>
</reference>
<evidence type="ECO:0000256" key="1">
    <source>
        <dbReference type="SAM" id="MobiDB-lite"/>
    </source>
</evidence>
<organism evidence="2 3">
    <name type="scientific">Actinomadura pelletieri DSM 43383</name>
    <dbReference type="NCBI Taxonomy" id="1120940"/>
    <lineage>
        <taxon>Bacteria</taxon>
        <taxon>Bacillati</taxon>
        <taxon>Actinomycetota</taxon>
        <taxon>Actinomycetes</taxon>
        <taxon>Streptosporangiales</taxon>
        <taxon>Thermomonosporaceae</taxon>
        <taxon>Actinomadura</taxon>
    </lineage>
</organism>
<evidence type="ECO:0000313" key="3">
    <source>
        <dbReference type="Proteomes" id="UP000274601"/>
    </source>
</evidence>
<evidence type="ECO:0000313" key="2">
    <source>
        <dbReference type="EMBL" id="RKS68061.1"/>
    </source>
</evidence>
<sequence length="147" mass="16094">MLREAALRVTRPQLAVLSAEYAHPHADTDSTIRTLHGESPKVSHQTVYHSLQADGGAPGEAHQTIRLRGALRVTGRRPPPTSRAGSGLESATLEVVQTLQRVGGALRFVPPKTDDSKRRVPLPDLCITALCEHKVRQETERTDAWPN</sequence>
<dbReference type="Proteomes" id="UP000274601">
    <property type="component" value="Unassembled WGS sequence"/>
</dbReference>
<accession>A0A495Q9P4</accession>
<feature type="region of interest" description="Disordered" evidence="1">
    <location>
        <begin position="69"/>
        <end position="90"/>
    </location>
</feature>
<dbReference type="InterPro" id="IPR036388">
    <property type="entry name" value="WH-like_DNA-bd_sf"/>
</dbReference>
<dbReference type="Gene3D" id="1.10.10.10">
    <property type="entry name" value="Winged helix-like DNA-binding domain superfamily/Winged helix DNA-binding domain"/>
    <property type="match status" value="1"/>
</dbReference>
<proteinExistence type="predicted"/>